<reference evidence="1" key="1">
    <citation type="submission" date="2014-11" db="EMBL/GenBank/DDBJ databases">
        <authorList>
            <person name="Amaro Gonzalez C."/>
        </authorList>
    </citation>
    <scope>NUCLEOTIDE SEQUENCE</scope>
</reference>
<sequence length="45" mass="5356">MACSRHYVILCTIEKCQIKIYTNKTYLSETLKMSDSRSLQFYFTP</sequence>
<protein>
    <submittedName>
        <fullName evidence="1">Uncharacterized protein</fullName>
    </submittedName>
</protein>
<reference evidence="1" key="2">
    <citation type="journal article" date="2015" name="Fish Shellfish Immunol.">
        <title>Early steps in the European eel (Anguilla anguilla)-Vibrio vulnificus interaction in the gills: Role of the RtxA13 toxin.</title>
        <authorList>
            <person name="Callol A."/>
            <person name="Pajuelo D."/>
            <person name="Ebbesson L."/>
            <person name="Teles M."/>
            <person name="MacKenzie S."/>
            <person name="Amaro C."/>
        </authorList>
    </citation>
    <scope>NUCLEOTIDE SEQUENCE</scope>
</reference>
<proteinExistence type="predicted"/>
<name>A0A0E9Q9M7_ANGAN</name>
<dbReference type="EMBL" id="GBXM01095128">
    <property type="protein sequence ID" value="JAH13449.1"/>
    <property type="molecule type" value="Transcribed_RNA"/>
</dbReference>
<dbReference type="AlphaFoldDB" id="A0A0E9Q9M7"/>
<accession>A0A0E9Q9M7</accession>
<evidence type="ECO:0000313" key="1">
    <source>
        <dbReference type="EMBL" id="JAH13449.1"/>
    </source>
</evidence>
<organism evidence="1">
    <name type="scientific">Anguilla anguilla</name>
    <name type="common">European freshwater eel</name>
    <name type="synonym">Muraena anguilla</name>
    <dbReference type="NCBI Taxonomy" id="7936"/>
    <lineage>
        <taxon>Eukaryota</taxon>
        <taxon>Metazoa</taxon>
        <taxon>Chordata</taxon>
        <taxon>Craniata</taxon>
        <taxon>Vertebrata</taxon>
        <taxon>Euteleostomi</taxon>
        <taxon>Actinopterygii</taxon>
        <taxon>Neopterygii</taxon>
        <taxon>Teleostei</taxon>
        <taxon>Anguilliformes</taxon>
        <taxon>Anguillidae</taxon>
        <taxon>Anguilla</taxon>
    </lineage>
</organism>